<feature type="compositionally biased region" description="Acidic residues" evidence="4">
    <location>
        <begin position="570"/>
        <end position="581"/>
    </location>
</feature>
<proteinExistence type="predicted"/>
<evidence type="ECO:0000313" key="7">
    <source>
        <dbReference type="Proteomes" id="UP000694408"/>
    </source>
</evidence>
<feature type="coiled-coil region" evidence="3">
    <location>
        <begin position="458"/>
        <end position="506"/>
    </location>
</feature>
<dbReference type="FunFam" id="3.80.10.10:FF:000423">
    <property type="entry name" value="Leucine rich repeat containing 1"/>
    <property type="match status" value="1"/>
</dbReference>
<evidence type="ECO:0000313" key="6">
    <source>
        <dbReference type="Ensembl" id="ENSJHYP00000019216.1"/>
    </source>
</evidence>
<dbReference type="GO" id="GO:0043113">
    <property type="term" value="P:receptor clustering"/>
    <property type="evidence" value="ECO:0007669"/>
    <property type="project" value="TreeGrafter"/>
</dbReference>
<dbReference type="GO" id="GO:0098968">
    <property type="term" value="P:neurotransmitter receptor transport postsynaptic membrane to endosome"/>
    <property type="evidence" value="ECO:0007669"/>
    <property type="project" value="TreeGrafter"/>
</dbReference>
<dbReference type="GO" id="GO:0019901">
    <property type="term" value="F:protein kinase binding"/>
    <property type="evidence" value="ECO:0007669"/>
    <property type="project" value="TreeGrafter"/>
</dbReference>
<dbReference type="SMART" id="SM00369">
    <property type="entry name" value="LRR_TYP"/>
    <property type="match status" value="14"/>
</dbReference>
<dbReference type="Gene3D" id="2.30.42.10">
    <property type="match status" value="1"/>
</dbReference>
<feature type="compositionally biased region" description="Acidic residues" evidence="4">
    <location>
        <begin position="759"/>
        <end position="780"/>
    </location>
</feature>
<evidence type="ECO:0000256" key="2">
    <source>
        <dbReference type="ARBA" id="ARBA00022737"/>
    </source>
</evidence>
<dbReference type="FunFam" id="3.80.10.10:FF:002759">
    <property type="entry name" value="Uncharacterized protein"/>
    <property type="match status" value="1"/>
</dbReference>
<dbReference type="SUPFAM" id="SSF52058">
    <property type="entry name" value="L domain-like"/>
    <property type="match status" value="2"/>
</dbReference>
<dbReference type="PANTHER" id="PTHR23119:SF58">
    <property type="entry name" value="LEUCINE RICH REPEAT CONTAINING 1"/>
    <property type="match status" value="1"/>
</dbReference>
<sequence length="797" mass="88038">MFHCIPLWRCNRHVESIDKRHCSLAAVPEEIYRYSRSLEELLLDANQLRELPKPFFQLVKLRKLGLSDNEIQRLPPEIANFMQLVELDLSRNDIPEIPESISFCRALQVADFSGNPLTRLPESFPELQNLTCLSVNDISLQALPENIGNLYNLASLELRENLLTYLPESLAQLQRLEELDLGNNELYHLPETIGALFNLKDLWLDGNQLAEIPQEVGNLKNLLCLDVSENKLECLPEEISGLTSLTDLLVSQNLLQVLPDGIGKLRRLSILKVDQNKLIQLTDSIGDCESLTELVLTENQLQSLPKSIGKLKKLNNLNADRNKLTSLPKEVGGCCSLNVFSVRDNRLSRIPSEISQATELHVLDVAGNRLTYLPISLTTLRLKALWLSDNQSQPLLTFQTDTDPETGEKILTCVLLPQMPSESGCQDNLPRCGALESLVNEMSDETWNERAVNRVSAIRFLEDEKDEEENEMRTLLRRATPHPGELKNMKKTVENLRNDMNAAKGLDSNKNEDSIKWLPKSPKLHSGHNWSSQGSRWASLKGREGFPGGSLYKFSSANGKWREGRISPEQEAEELEDPDDEPISKFSGSLFDSNESVRDQRNSRATLQEKHKLAMKGKALAGSNSRVQPPVSAAGSFPSQGGCAAEELRALDVPQTPLKVTITVCSQMGSLGISIAGGKGSSSCKESDEGILIARLPKDAPPDLAGVQAGDRVAEATFVSEPAALHAGPAEASPKGSPSPTVNHVITIPRIILTRPSTSDEDADQLPPDPEDFEPEEPDSTEGHAYSDCLSSAFYPP</sequence>
<dbReference type="GO" id="GO:0014069">
    <property type="term" value="C:postsynaptic density"/>
    <property type="evidence" value="ECO:0007669"/>
    <property type="project" value="TreeGrafter"/>
</dbReference>
<dbReference type="GO" id="GO:0016323">
    <property type="term" value="C:basolateral plasma membrane"/>
    <property type="evidence" value="ECO:0007669"/>
    <property type="project" value="TreeGrafter"/>
</dbReference>
<dbReference type="InterPro" id="IPR036034">
    <property type="entry name" value="PDZ_sf"/>
</dbReference>
<dbReference type="PROSITE" id="PS50106">
    <property type="entry name" value="PDZ"/>
    <property type="match status" value="1"/>
</dbReference>
<dbReference type="Gene3D" id="3.80.10.10">
    <property type="entry name" value="Ribonuclease Inhibitor"/>
    <property type="match status" value="2"/>
</dbReference>
<feature type="domain" description="PDZ" evidence="5">
    <location>
        <begin position="659"/>
        <end position="715"/>
    </location>
</feature>
<dbReference type="InterPro" id="IPR001478">
    <property type="entry name" value="PDZ"/>
</dbReference>
<dbReference type="GO" id="GO:0045197">
    <property type="term" value="P:establishment or maintenance of epithelial cell apical/basal polarity"/>
    <property type="evidence" value="ECO:0007669"/>
    <property type="project" value="TreeGrafter"/>
</dbReference>
<dbReference type="InterPro" id="IPR055414">
    <property type="entry name" value="LRR_R13L4/SHOC2-like"/>
</dbReference>
<dbReference type="GO" id="GO:0098887">
    <property type="term" value="P:neurotransmitter receptor transport, endosome to postsynaptic membrane"/>
    <property type="evidence" value="ECO:0007669"/>
    <property type="project" value="TreeGrafter"/>
</dbReference>
<feature type="compositionally biased region" description="Basic and acidic residues" evidence="4">
    <location>
        <begin position="595"/>
        <end position="604"/>
    </location>
</feature>
<evidence type="ECO:0000256" key="1">
    <source>
        <dbReference type="ARBA" id="ARBA00022614"/>
    </source>
</evidence>
<keyword evidence="1" id="KW-0433">Leucine-rich repeat</keyword>
<dbReference type="Pfam" id="PF23598">
    <property type="entry name" value="LRR_14"/>
    <property type="match status" value="2"/>
</dbReference>
<dbReference type="PROSITE" id="PS51450">
    <property type="entry name" value="LRR"/>
    <property type="match status" value="4"/>
</dbReference>
<keyword evidence="2" id="KW-0677">Repeat</keyword>
<reference evidence="6" key="1">
    <citation type="submission" date="2025-08" db="UniProtKB">
        <authorList>
            <consortium name="Ensembl"/>
        </authorList>
    </citation>
    <scope>IDENTIFICATION</scope>
</reference>
<dbReference type="Proteomes" id="UP000694408">
    <property type="component" value="Unplaced"/>
</dbReference>
<dbReference type="GO" id="GO:0005912">
    <property type="term" value="C:adherens junction"/>
    <property type="evidence" value="ECO:0007669"/>
    <property type="project" value="TreeGrafter"/>
</dbReference>
<keyword evidence="7" id="KW-1185">Reference proteome</keyword>
<reference evidence="6" key="2">
    <citation type="submission" date="2025-09" db="UniProtKB">
        <authorList>
            <consortium name="Ensembl"/>
        </authorList>
    </citation>
    <scope>IDENTIFICATION</scope>
</reference>
<evidence type="ECO:0000259" key="5">
    <source>
        <dbReference type="PROSITE" id="PS50106"/>
    </source>
</evidence>
<keyword evidence="3" id="KW-0175">Coiled coil</keyword>
<dbReference type="Ensembl" id="ENSJHYT00000023167.1">
    <property type="protein sequence ID" value="ENSJHYP00000019216.1"/>
    <property type="gene ID" value="ENSJHYG00000014605.1"/>
</dbReference>
<name>A0A8C5JHA3_JUNHY</name>
<dbReference type="InterPro" id="IPR003591">
    <property type="entry name" value="Leu-rich_rpt_typical-subtyp"/>
</dbReference>
<accession>A0A8C5JHA3</accession>
<dbReference type="AlphaFoldDB" id="A0A8C5JHA3"/>
<dbReference type="SMART" id="SM00364">
    <property type="entry name" value="LRR_BAC"/>
    <property type="match status" value="11"/>
</dbReference>
<feature type="region of interest" description="Disordered" evidence="4">
    <location>
        <begin position="562"/>
        <end position="604"/>
    </location>
</feature>
<dbReference type="GO" id="GO:0098609">
    <property type="term" value="P:cell-cell adhesion"/>
    <property type="evidence" value="ECO:0007669"/>
    <property type="project" value="TreeGrafter"/>
</dbReference>
<feature type="region of interest" description="Disordered" evidence="4">
    <location>
        <begin position="726"/>
        <end position="797"/>
    </location>
</feature>
<dbReference type="InterPro" id="IPR032675">
    <property type="entry name" value="LRR_dom_sf"/>
</dbReference>
<dbReference type="InterPro" id="IPR001611">
    <property type="entry name" value="Leu-rich_rpt"/>
</dbReference>
<dbReference type="SUPFAM" id="SSF50156">
    <property type="entry name" value="PDZ domain-like"/>
    <property type="match status" value="1"/>
</dbReference>
<evidence type="ECO:0000256" key="3">
    <source>
        <dbReference type="SAM" id="Coils"/>
    </source>
</evidence>
<protein>
    <submittedName>
        <fullName evidence="6">Leucine rich repeat containing 1</fullName>
    </submittedName>
</protein>
<dbReference type="InterPro" id="IPR050614">
    <property type="entry name" value="Synaptic_Scaffolding_LAP-MAGUK"/>
</dbReference>
<organism evidence="6 7">
    <name type="scientific">Junco hyemalis</name>
    <name type="common">Dark-eyed junco</name>
    <dbReference type="NCBI Taxonomy" id="40217"/>
    <lineage>
        <taxon>Eukaryota</taxon>
        <taxon>Metazoa</taxon>
        <taxon>Chordata</taxon>
        <taxon>Craniata</taxon>
        <taxon>Vertebrata</taxon>
        <taxon>Euteleostomi</taxon>
        <taxon>Archelosauria</taxon>
        <taxon>Archosauria</taxon>
        <taxon>Dinosauria</taxon>
        <taxon>Saurischia</taxon>
        <taxon>Theropoda</taxon>
        <taxon>Coelurosauria</taxon>
        <taxon>Aves</taxon>
        <taxon>Neognathae</taxon>
        <taxon>Neoaves</taxon>
        <taxon>Telluraves</taxon>
        <taxon>Australaves</taxon>
        <taxon>Passeriformes</taxon>
        <taxon>Passerellidae</taxon>
        <taxon>Junco</taxon>
    </lineage>
</organism>
<evidence type="ECO:0000256" key="4">
    <source>
        <dbReference type="SAM" id="MobiDB-lite"/>
    </source>
</evidence>
<dbReference type="PANTHER" id="PTHR23119">
    <property type="entry name" value="DISCS LARGE"/>
    <property type="match status" value="1"/>
</dbReference>
<dbReference type="GO" id="GO:0045211">
    <property type="term" value="C:postsynaptic membrane"/>
    <property type="evidence" value="ECO:0007669"/>
    <property type="project" value="TreeGrafter"/>
</dbReference>